<accession>A0A4P6KTD2</accession>
<gene>
    <name evidence="2" type="primary">pcaD</name>
    <name evidence="2" type="ORF">EWM63_01295</name>
</gene>
<dbReference type="SUPFAM" id="SSF53474">
    <property type="entry name" value="alpha/beta-Hydrolases"/>
    <property type="match status" value="1"/>
</dbReference>
<dbReference type="RefSeq" id="WP_130184932.1">
    <property type="nucleotide sequence ID" value="NZ_CP035913.1"/>
</dbReference>
<dbReference type="PANTHER" id="PTHR43433">
    <property type="entry name" value="HYDROLASE, ALPHA/BETA FOLD FAMILY PROTEIN"/>
    <property type="match status" value="1"/>
</dbReference>
<dbReference type="PANTHER" id="PTHR43433:SF5">
    <property type="entry name" value="AB HYDROLASE-1 DOMAIN-CONTAINING PROTEIN"/>
    <property type="match status" value="1"/>
</dbReference>
<keyword evidence="3" id="KW-1185">Reference proteome</keyword>
<dbReference type="KEGG" id="plue:EWM63_01295"/>
<dbReference type="InterPro" id="IPR050471">
    <property type="entry name" value="AB_hydrolase"/>
</dbReference>
<dbReference type="InterPro" id="IPR000073">
    <property type="entry name" value="AB_hydrolase_1"/>
</dbReference>
<name>A0A4P6KTD2_9BURK</name>
<organism evidence="2 3">
    <name type="scientific">Pseudoduganella lutea</name>
    <dbReference type="NCBI Taxonomy" id="321985"/>
    <lineage>
        <taxon>Bacteria</taxon>
        <taxon>Pseudomonadati</taxon>
        <taxon>Pseudomonadota</taxon>
        <taxon>Betaproteobacteria</taxon>
        <taxon>Burkholderiales</taxon>
        <taxon>Oxalobacteraceae</taxon>
        <taxon>Telluria group</taxon>
        <taxon>Pseudoduganella</taxon>
    </lineage>
</organism>
<dbReference type="EMBL" id="CP035913">
    <property type="protein sequence ID" value="QBE61795.1"/>
    <property type="molecule type" value="Genomic_DNA"/>
</dbReference>
<dbReference type="InterPro" id="IPR029058">
    <property type="entry name" value="AB_hydrolase_fold"/>
</dbReference>
<evidence type="ECO:0000313" key="3">
    <source>
        <dbReference type="Proteomes" id="UP000290637"/>
    </source>
</evidence>
<evidence type="ECO:0000259" key="1">
    <source>
        <dbReference type="Pfam" id="PF00561"/>
    </source>
</evidence>
<dbReference type="Proteomes" id="UP000290637">
    <property type="component" value="Chromosome"/>
</dbReference>
<dbReference type="Pfam" id="PF00561">
    <property type="entry name" value="Abhydrolase_1"/>
    <property type="match status" value="1"/>
</dbReference>
<evidence type="ECO:0000313" key="2">
    <source>
        <dbReference type="EMBL" id="QBE61795.1"/>
    </source>
</evidence>
<dbReference type="AlphaFoldDB" id="A0A4P6KTD2"/>
<dbReference type="EC" id="3.1.1.24" evidence="2"/>
<dbReference type="GO" id="GO:0047570">
    <property type="term" value="F:3-oxoadipate enol-lactonase activity"/>
    <property type="evidence" value="ECO:0007669"/>
    <property type="project" value="UniProtKB-EC"/>
</dbReference>
<dbReference type="GO" id="GO:0042952">
    <property type="term" value="P:beta-ketoadipate pathway"/>
    <property type="evidence" value="ECO:0007669"/>
    <property type="project" value="InterPro"/>
</dbReference>
<protein>
    <submittedName>
        <fullName evidence="2">3-oxoadipate enol-lactonase</fullName>
        <ecNumber evidence="2">3.1.1.24</ecNumber>
    </submittedName>
</protein>
<sequence length="276" mass="28821">MPFLDLDDARLHYRVDGNPANPCVALCNSLGTDLSMWDAQAAALASDHFVVRHDTRGHGSSTAGDAPPDIARLGRDVLALLDHLRIERAAFCGISMGGMVGQWLGIHAAPRLTHLVLANTAARIGTPEGWRARADLVRAEGLAAVAEGAAARWFTPGFTAREPATVARLTAALRGQDPRGYAACCEALAVADLRTQAADIRVPTLVVAGEHDPVTTVADGAWLCQQIPGAVLATLPASHISNIEADAAFTALVRDFLHGARAVDTTLAPSLAVGAP</sequence>
<feature type="domain" description="AB hydrolase-1" evidence="1">
    <location>
        <begin position="24"/>
        <end position="245"/>
    </location>
</feature>
<keyword evidence="2" id="KW-0378">Hydrolase</keyword>
<dbReference type="Gene3D" id="3.40.50.1820">
    <property type="entry name" value="alpha/beta hydrolase"/>
    <property type="match status" value="1"/>
</dbReference>
<dbReference type="OrthoDB" id="9793083at2"/>
<reference evidence="2 3" key="1">
    <citation type="submission" date="2019-02" db="EMBL/GenBank/DDBJ databases">
        <title>Draft Genome Sequences of Six Type Strains of the Genus Massilia.</title>
        <authorList>
            <person name="Miess H."/>
            <person name="Frediansyhah A."/>
            <person name="Gross H."/>
        </authorList>
    </citation>
    <scope>NUCLEOTIDE SEQUENCE [LARGE SCALE GENOMIC DNA]</scope>
    <source>
        <strain evidence="2 3">DSM 17473</strain>
    </source>
</reference>
<dbReference type="NCBIfam" id="TIGR02427">
    <property type="entry name" value="protocat_pcaD"/>
    <property type="match status" value="1"/>
</dbReference>
<proteinExistence type="predicted"/>
<dbReference type="InterPro" id="IPR026968">
    <property type="entry name" value="PcaD/CatD"/>
</dbReference>